<keyword evidence="7 8" id="KW-0472">Membrane</keyword>
<feature type="transmembrane region" description="Helical" evidence="8">
    <location>
        <begin position="39"/>
        <end position="61"/>
    </location>
</feature>
<evidence type="ECO:0000313" key="9">
    <source>
        <dbReference type="Proteomes" id="UP001652642"/>
    </source>
</evidence>
<reference evidence="10 11" key="1">
    <citation type="submission" date="2025-05" db="UniProtKB">
        <authorList>
            <consortium name="RefSeq"/>
        </authorList>
    </citation>
    <scope>IDENTIFICATION</scope>
</reference>
<feature type="transmembrane region" description="Helical" evidence="8">
    <location>
        <begin position="81"/>
        <end position="101"/>
    </location>
</feature>
<keyword evidence="4 8" id="KW-0812">Transmembrane</keyword>
<dbReference type="OrthoDB" id="9933182at2759"/>
<dbReference type="RefSeq" id="XP_020658741.2">
    <property type="nucleotide sequence ID" value="XM_020803082.2"/>
</dbReference>
<dbReference type="KEGG" id="pvt:110084052"/>
<dbReference type="InterPro" id="IPR004031">
    <property type="entry name" value="PMP22/EMP/MP20/Claudin"/>
</dbReference>
<dbReference type="RefSeq" id="XP_020658740.2">
    <property type="nucleotide sequence ID" value="XM_020803081.2"/>
</dbReference>
<comment type="subcellular location">
    <subcellularLocation>
        <location evidence="8">Cell junction</location>
        <location evidence="8">Tight junction</location>
    </subcellularLocation>
    <subcellularLocation>
        <location evidence="8">Cell membrane</location>
        <topology evidence="8">Multi-pass membrane protein</topology>
    </subcellularLocation>
</comment>
<keyword evidence="2 8" id="KW-0796">Tight junction</keyword>
<dbReference type="InterPro" id="IPR006187">
    <property type="entry name" value="Claudin"/>
</dbReference>
<keyword evidence="6 8" id="KW-1133">Transmembrane helix</keyword>
<evidence type="ECO:0000313" key="11">
    <source>
        <dbReference type="RefSeq" id="XP_020658741.2"/>
    </source>
</evidence>
<dbReference type="InterPro" id="IPR017974">
    <property type="entry name" value="Claudin_CS"/>
</dbReference>
<evidence type="ECO:0000256" key="2">
    <source>
        <dbReference type="ARBA" id="ARBA00022427"/>
    </source>
</evidence>
<feature type="transmembrane region" description="Helical" evidence="8">
    <location>
        <begin position="161"/>
        <end position="182"/>
    </location>
</feature>
<dbReference type="GO" id="GO:0005923">
    <property type="term" value="C:bicellular tight junction"/>
    <property type="evidence" value="ECO:0007669"/>
    <property type="project" value="UniProtKB-SubCell"/>
</dbReference>
<dbReference type="Proteomes" id="UP001652642">
    <property type="component" value="Chromosome 3"/>
</dbReference>
<keyword evidence="3 8" id="KW-1003">Cell membrane</keyword>
<dbReference type="GeneID" id="110084052"/>
<comment type="function">
    <text evidence="8">Claudins function as major constituents of the tight junction complexes that regulate the permeability of epithelia.</text>
</comment>
<dbReference type="PROSITE" id="PS01346">
    <property type="entry name" value="CLAUDIN"/>
    <property type="match status" value="1"/>
</dbReference>
<dbReference type="AlphaFoldDB" id="A0A6J0UDD5"/>
<keyword evidence="5 8" id="KW-0965">Cell junction</keyword>
<dbReference type="GO" id="GO:0005886">
    <property type="term" value="C:plasma membrane"/>
    <property type="evidence" value="ECO:0007669"/>
    <property type="project" value="UniProtKB-SubCell"/>
</dbReference>
<name>A0A6J0UDD5_9SAUR</name>
<feature type="transmembrane region" description="Helical" evidence="8">
    <location>
        <begin position="6"/>
        <end position="27"/>
    </location>
</feature>
<proteinExistence type="inferred from homology"/>
<evidence type="ECO:0000256" key="5">
    <source>
        <dbReference type="ARBA" id="ARBA00022949"/>
    </source>
</evidence>
<feature type="transmembrane region" description="Helical" evidence="8">
    <location>
        <begin position="117"/>
        <end position="141"/>
    </location>
</feature>
<gene>
    <name evidence="10 11" type="primary">LOC110084052</name>
</gene>
<evidence type="ECO:0000313" key="10">
    <source>
        <dbReference type="RefSeq" id="XP_020658740.2"/>
    </source>
</evidence>
<evidence type="ECO:0000256" key="7">
    <source>
        <dbReference type="ARBA" id="ARBA00023136"/>
    </source>
</evidence>
<dbReference type="Pfam" id="PF00822">
    <property type="entry name" value="PMP22_Claudin"/>
    <property type="match status" value="1"/>
</dbReference>
<dbReference type="GO" id="GO:0005198">
    <property type="term" value="F:structural molecule activity"/>
    <property type="evidence" value="ECO:0007669"/>
    <property type="project" value="InterPro"/>
</dbReference>
<dbReference type="Gene3D" id="1.20.140.150">
    <property type="match status" value="1"/>
</dbReference>
<evidence type="ECO:0000256" key="8">
    <source>
        <dbReference type="RuleBase" id="RU060637"/>
    </source>
</evidence>
<evidence type="ECO:0000256" key="3">
    <source>
        <dbReference type="ARBA" id="ARBA00022475"/>
    </source>
</evidence>
<sequence length="217" mass="23724">MGSLSCQISALVLSFLGLIFLLIATVCNVWKFSSQARTLIIATWTYEGLWMSCATTSFGSVQCKRFSSLLSVDTHIQACRALMITSLILGVCGTLLTLLGLKCTQLGSSSKKMKTRIAMIGGVIFILGGLSSMVAVSWYAARITAQFFDSFYGGTKYELGYALYLGWAGSLLSILGGSFLTCSACKRKHRDQDDYRAGERRIYTKQPETITSAKDYV</sequence>
<dbReference type="PRINTS" id="PR01077">
    <property type="entry name" value="CLAUDIN"/>
</dbReference>
<dbReference type="PANTHER" id="PTHR12002">
    <property type="entry name" value="CLAUDIN"/>
    <property type="match status" value="1"/>
</dbReference>
<keyword evidence="9" id="KW-1185">Reference proteome</keyword>
<evidence type="ECO:0000256" key="1">
    <source>
        <dbReference type="ARBA" id="ARBA00008295"/>
    </source>
</evidence>
<evidence type="ECO:0000256" key="4">
    <source>
        <dbReference type="ARBA" id="ARBA00022692"/>
    </source>
</evidence>
<comment type="similarity">
    <text evidence="1 8">Belongs to the claudin family.</text>
</comment>
<comment type="caution">
    <text evidence="8">Lacks conserved residue(s) required for the propagation of feature annotation.</text>
</comment>
<organism evidence="9 11">
    <name type="scientific">Pogona vitticeps</name>
    <name type="common">central bearded dragon</name>
    <dbReference type="NCBI Taxonomy" id="103695"/>
    <lineage>
        <taxon>Eukaryota</taxon>
        <taxon>Metazoa</taxon>
        <taxon>Chordata</taxon>
        <taxon>Craniata</taxon>
        <taxon>Vertebrata</taxon>
        <taxon>Euteleostomi</taxon>
        <taxon>Lepidosauria</taxon>
        <taxon>Squamata</taxon>
        <taxon>Bifurcata</taxon>
        <taxon>Unidentata</taxon>
        <taxon>Episquamata</taxon>
        <taxon>Toxicofera</taxon>
        <taxon>Iguania</taxon>
        <taxon>Acrodonta</taxon>
        <taxon>Agamidae</taxon>
        <taxon>Amphibolurinae</taxon>
        <taxon>Pogona</taxon>
    </lineage>
</organism>
<evidence type="ECO:0000256" key="6">
    <source>
        <dbReference type="ARBA" id="ARBA00022989"/>
    </source>
</evidence>
<accession>A0A6J0UDD5</accession>
<protein>
    <recommendedName>
        <fullName evidence="8">Claudin</fullName>
    </recommendedName>
</protein>